<keyword evidence="7" id="KW-0735">Signal-anchor</keyword>
<evidence type="ECO:0000313" key="15">
    <source>
        <dbReference type="EMBL" id="OXU31094.1"/>
    </source>
</evidence>
<dbReference type="EMBL" id="NNAY01000089">
    <property type="protein sequence ID" value="OXU31094.1"/>
    <property type="molecule type" value="Genomic_DNA"/>
</dbReference>
<evidence type="ECO:0000256" key="11">
    <source>
        <dbReference type="ARBA" id="ARBA00023180"/>
    </source>
</evidence>
<dbReference type="SUPFAM" id="SSF53756">
    <property type="entry name" value="UDP-Glycosyltransferase/glycogen phosphorylase"/>
    <property type="match status" value="1"/>
</dbReference>
<name>A0A232FK45_9HYME</name>
<evidence type="ECO:0000256" key="2">
    <source>
        <dbReference type="ARBA" id="ARBA00004922"/>
    </source>
</evidence>
<dbReference type="Proteomes" id="UP000215335">
    <property type="component" value="Unassembled WGS sequence"/>
</dbReference>
<proteinExistence type="inferred from homology"/>
<comment type="similarity">
    <text evidence="3 12">Belongs to the glycosyltransferase 10 family.</text>
</comment>
<dbReference type="Gene3D" id="3.40.50.11660">
    <property type="entry name" value="Glycosyl transferase family 10, C-terminal domain"/>
    <property type="match status" value="1"/>
</dbReference>
<keyword evidence="11" id="KW-0325">Glycoprotein</keyword>
<dbReference type="AlphaFoldDB" id="A0A232FK45"/>
<evidence type="ECO:0000256" key="5">
    <source>
        <dbReference type="ARBA" id="ARBA00022679"/>
    </source>
</evidence>
<dbReference type="Pfam" id="PF17039">
    <property type="entry name" value="Glyco_tran_10_N"/>
    <property type="match status" value="1"/>
</dbReference>
<dbReference type="STRING" id="543379.A0A232FK45"/>
<evidence type="ECO:0000256" key="1">
    <source>
        <dbReference type="ARBA" id="ARBA00004447"/>
    </source>
</evidence>
<evidence type="ECO:0000256" key="10">
    <source>
        <dbReference type="ARBA" id="ARBA00023136"/>
    </source>
</evidence>
<protein>
    <recommendedName>
        <fullName evidence="12">Fucosyltransferase</fullName>
        <ecNumber evidence="12">2.4.1.-</ecNumber>
    </recommendedName>
</protein>
<dbReference type="GO" id="GO:0008417">
    <property type="term" value="F:fucosyltransferase activity"/>
    <property type="evidence" value="ECO:0007669"/>
    <property type="project" value="InterPro"/>
</dbReference>
<accession>A0A232FK45</accession>
<dbReference type="Pfam" id="PF00852">
    <property type="entry name" value="Glyco_transf_10"/>
    <property type="match status" value="1"/>
</dbReference>
<gene>
    <name evidence="15" type="ORF">TSAR_016390</name>
</gene>
<evidence type="ECO:0000256" key="8">
    <source>
        <dbReference type="ARBA" id="ARBA00022989"/>
    </source>
</evidence>
<dbReference type="InterPro" id="IPR001503">
    <property type="entry name" value="Glyco_trans_10"/>
</dbReference>
<dbReference type="InterPro" id="IPR055270">
    <property type="entry name" value="Glyco_tran_10_C"/>
</dbReference>
<comment type="caution">
    <text evidence="15">The sequence shown here is derived from an EMBL/GenBank/DDBJ whole genome shotgun (WGS) entry which is preliminary data.</text>
</comment>
<keyword evidence="16" id="KW-1185">Reference proteome</keyword>
<feature type="domain" description="Fucosyltransferase N-terminal" evidence="14">
    <location>
        <begin position="167"/>
        <end position="285"/>
    </location>
</feature>
<comment type="subcellular location">
    <subcellularLocation>
        <location evidence="1 12">Golgi apparatus</location>
        <location evidence="1 12">Golgi stack membrane</location>
        <topology evidence="1 12">Single-pass type II membrane protein</topology>
    </subcellularLocation>
</comment>
<keyword evidence="4 12" id="KW-0328">Glycosyltransferase</keyword>
<dbReference type="InterPro" id="IPR038577">
    <property type="entry name" value="GT10-like_C_sf"/>
</dbReference>
<evidence type="ECO:0000256" key="12">
    <source>
        <dbReference type="RuleBase" id="RU003832"/>
    </source>
</evidence>
<keyword evidence="6 12" id="KW-0812">Transmembrane</keyword>
<dbReference type="PANTHER" id="PTHR48438">
    <property type="entry name" value="ALPHA-(1,3)-FUCOSYLTRANSFERASE C-RELATED"/>
    <property type="match status" value="1"/>
</dbReference>
<dbReference type="OrthoDB" id="427096at2759"/>
<evidence type="ECO:0000256" key="7">
    <source>
        <dbReference type="ARBA" id="ARBA00022968"/>
    </source>
</evidence>
<reference evidence="15 16" key="1">
    <citation type="journal article" date="2017" name="Curr. Biol.">
        <title>The Evolution of Venom by Co-option of Single-Copy Genes.</title>
        <authorList>
            <person name="Martinson E.O."/>
            <person name="Mrinalini"/>
            <person name="Kelkar Y.D."/>
            <person name="Chang C.H."/>
            <person name="Werren J.H."/>
        </authorList>
    </citation>
    <scope>NUCLEOTIDE SEQUENCE [LARGE SCALE GENOMIC DNA]</scope>
    <source>
        <strain evidence="15 16">Alberta</strain>
        <tissue evidence="15">Whole body</tissue>
    </source>
</reference>
<dbReference type="PANTHER" id="PTHR48438:SF1">
    <property type="entry name" value="ALPHA-(1,3)-FUCOSYLTRANSFERASE C-RELATED"/>
    <property type="match status" value="1"/>
</dbReference>
<keyword evidence="10" id="KW-0472">Membrane</keyword>
<dbReference type="EC" id="2.4.1.-" evidence="12"/>
<evidence type="ECO:0000259" key="13">
    <source>
        <dbReference type="Pfam" id="PF00852"/>
    </source>
</evidence>
<dbReference type="InterPro" id="IPR031481">
    <property type="entry name" value="Glyco_tran_10_N"/>
</dbReference>
<evidence type="ECO:0000313" key="16">
    <source>
        <dbReference type="Proteomes" id="UP000215335"/>
    </source>
</evidence>
<evidence type="ECO:0000256" key="9">
    <source>
        <dbReference type="ARBA" id="ARBA00023034"/>
    </source>
</evidence>
<dbReference type="FunFam" id="3.40.50.11660:FF:000002">
    <property type="entry name" value="Alpha-(1,3)-fucosyltransferase"/>
    <property type="match status" value="1"/>
</dbReference>
<organism evidence="15 16">
    <name type="scientific">Trichomalopsis sarcophagae</name>
    <dbReference type="NCBI Taxonomy" id="543379"/>
    <lineage>
        <taxon>Eukaryota</taxon>
        <taxon>Metazoa</taxon>
        <taxon>Ecdysozoa</taxon>
        <taxon>Arthropoda</taxon>
        <taxon>Hexapoda</taxon>
        <taxon>Insecta</taxon>
        <taxon>Pterygota</taxon>
        <taxon>Neoptera</taxon>
        <taxon>Endopterygota</taxon>
        <taxon>Hymenoptera</taxon>
        <taxon>Apocrita</taxon>
        <taxon>Proctotrupomorpha</taxon>
        <taxon>Chalcidoidea</taxon>
        <taxon>Pteromalidae</taxon>
        <taxon>Pteromalinae</taxon>
        <taxon>Trichomalopsis</taxon>
    </lineage>
</organism>
<evidence type="ECO:0000256" key="3">
    <source>
        <dbReference type="ARBA" id="ARBA00008919"/>
    </source>
</evidence>
<keyword evidence="5 12" id="KW-0808">Transferase</keyword>
<keyword evidence="9 12" id="KW-0333">Golgi apparatus</keyword>
<evidence type="ECO:0000259" key="14">
    <source>
        <dbReference type="Pfam" id="PF17039"/>
    </source>
</evidence>
<dbReference type="GO" id="GO:0032580">
    <property type="term" value="C:Golgi cisterna membrane"/>
    <property type="evidence" value="ECO:0007669"/>
    <property type="project" value="UniProtKB-SubCell"/>
</dbReference>
<evidence type="ECO:0000256" key="4">
    <source>
        <dbReference type="ARBA" id="ARBA00022676"/>
    </source>
</evidence>
<evidence type="ECO:0000256" key="6">
    <source>
        <dbReference type="ARBA" id="ARBA00022692"/>
    </source>
</evidence>
<feature type="domain" description="Fucosyltransferase C-terminal" evidence="13">
    <location>
        <begin position="317"/>
        <end position="500"/>
    </location>
</feature>
<comment type="pathway">
    <text evidence="2">Protein modification; protein glycosylation.</text>
</comment>
<dbReference type="UniPathway" id="UPA00378"/>
<sequence length="511" mass="59548">MHSREKRNPPRVRGSLCIYLARITCRSGGRLLFSITTREREGPNRRMYAWLVKKIGTGLLQCGVTSGTTTMMLLRSLRYLLLLGCVLCLVGLFVVAILGTGDVPNVVRNIASSEDLLTLRRTEDQLSVEEFEWQKRRFRNDSTPLANWLLSQEDSPAPPKTDNRSNPFIILVWEYGPFLERRHLRRFSRNKVYSAWEDCSVKNCLLTYERKELDMADAVIFHLHRTRGVKSLPERQNLQQRWIFLTDESPINTFLVQPQKLSDYDGIFNWSMTYRMDSDVPVPYGRTILKRTLSNRDVNEETMDYNEIDSLEEREANRKLVAILGSNCSGNNNRWHYVKELKSVLGDDLEIFGRCLNGNRTACPGHFAKDCPLLSGYKFYLAFENSNCREYMSEKIFWNAYEKGPVPVIMGPPRDDCQRLLPPNSYLHVDDFANPSSLANYLQYLNRNPREYARLKSWRSRYRVINEHGYFGSSSRHYCRVCQALNYNTRTEKIYHDLESFWSEAGDCARH</sequence>
<keyword evidence="8" id="KW-1133">Transmembrane helix</keyword>